<dbReference type="PRINTS" id="PR01490">
    <property type="entry name" value="RTXTOXIND"/>
</dbReference>
<dbReference type="AlphaFoldDB" id="A0A109JLY8"/>
<protein>
    <submittedName>
        <fullName evidence="1">Uncharacterized protein</fullName>
    </submittedName>
</protein>
<accession>A0A109JLY8</accession>
<evidence type="ECO:0000313" key="2">
    <source>
        <dbReference type="Proteomes" id="UP000057737"/>
    </source>
</evidence>
<proteinExistence type="predicted"/>
<dbReference type="OrthoDB" id="9810980at2"/>
<dbReference type="RefSeq" id="WP_066510694.1">
    <property type="nucleotide sequence ID" value="NZ_LNCU01000089.1"/>
</dbReference>
<dbReference type="EMBL" id="LNCU01000089">
    <property type="protein sequence ID" value="KWV51378.1"/>
    <property type="molecule type" value="Genomic_DNA"/>
</dbReference>
<name>A0A109JLY8_9BRAD</name>
<keyword evidence="2" id="KW-1185">Reference proteome</keyword>
<organism evidence="1 2">
    <name type="scientific">Bradyrhizobium macuxiense</name>
    <dbReference type="NCBI Taxonomy" id="1755647"/>
    <lineage>
        <taxon>Bacteria</taxon>
        <taxon>Pseudomonadati</taxon>
        <taxon>Pseudomonadota</taxon>
        <taxon>Alphaproteobacteria</taxon>
        <taxon>Hyphomicrobiales</taxon>
        <taxon>Nitrobacteraceae</taxon>
        <taxon>Bradyrhizobium</taxon>
    </lineage>
</organism>
<dbReference type="Proteomes" id="UP000057737">
    <property type="component" value="Unassembled WGS sequence"/>
</dbReference>
<reference evidence="1 2" key="1">
    <citation type="submission" date="2015-11" db="EMBL/GenBank/DDBJ databases">
        <title>Draft Genome Sequence of the Strain BR 10303 (Bradyrhizobium sp.) isolated from nodules of Centrolobium paraense.</title>
        <authorList>
            <person name="Zelli J.E."/>
            <person name="Simoes-Araujo J.L."/>
            <person name="Barauna A.C."/>
            <person name="Silva K."/>
        </authorList>
    </citation>
    <scope>NUCLEOTIDE SEQUENCE [LARGE SCALE GENOMIC DNA]</scope>
    <source>
        <strain evidence="1 2">BR 10303</strain>
    </source>
</reference>
<sequence>MRTANTAGAPPASQAGQSPSFVFPVTIALEDQAINVDGAMIPLTAGMTVTVEIKTDGRRVIDYLLSPLAKVASEALKER</sequence>
<comment type="caution">
    <text evidence="1">The sequence shown here is derived from an EMBL/GenBank/DDBJ whole genome shotgun (WGS) entry which is preliminary data.</text>
</comment>
<gene>
    <name evidence="1" type="ORF">AS156_12360</name>
</gene>
<evidence type="ECO:0000313" key="1">
    <source>
        <dbReference type="EMBL" id="KWV51378.1"/>
    </source>
</evidence>